<evidence type="ECO:0000256" key="1">
    <source>
        <dbReference type="SAM" id="SignalP"/>
    </source>
</evidence>
<accession>M1P0T3</accession>
<keyword evidence="3" id="KW-1185">Reference proteome</keyword>
<dbReference type="AlphaFoldDB" id="M1P0T3"/>
<evidence type="ECO:0000313" key="3">
    <source>
        <dbReference type="Proteomes" id="UP000011721"/>
    </source>
</evidence>
<dbReference type="KEGG" id="dsf:UWK_00547"/>
<protein>
    <recommendedName>
        <fullName evidence="4">DUF4412 domain-containing protein</fullName>
    </recommendedName>
</protein>
<dbReference type="HOGENOM" id="CLU_1101504_0_0_7"/>
<evidence type="ECO:0000313" key="2">
    <source>
        <dbReference type="EMBL" id="AGF77128.1"/>
    </source>
</evidence>
<sequence>MHLNRLLQFIVFCFSLSCSTTAMTQGITWTTQQQSESNSCNKGNDSSVSRIWVNDQLTYIDDENKIISVDYSTMRLYHYDKVSGQCTQYRLESQKSASISAESDSKVVTASDLLLAEIQVSETTEIKKISGYQCKKKTALLGAGLFRFKNFGPKVFNRFGQTLSEGTGSYWVSKDPAIWSHLQTVIEQRVKYFAAVPLLNRIDPLGLMGKLKGFPMESTEKNACQTVTVTLLEAPAGSNLKPELPPACQSTH</sequence>
<reference evidence="3" key="1">
    <citation type="journal article" date="2013" name="Stand. Genomic Sci.">
        <title>Complete genome sequence of Desulfocapsa sulfexigens, a marine deltaproteobacterium specialized in disproportionating inorganic sulfur compounds.</title>
        <authorList>
            <person name="Finster K.W."/>
            <person name="Kjeldsen K.U."/>
            <person name="Kube M."/>
            <person name="Reinhardt R."/>
            <person name="Mussmann M."/>
            <person name="Amann R."/>
            <person name="Schreiber L."/>
        </authorList>
    </citation>
    <scope>NUCLEOTIDE SEQUENCE [LARGE SCALE GENOMIC DNA]</scope>
    <source>
        <strain evidence="3">DSM 10523 / SB164P1</strain>
    </source>
</reference>
<dbReference type="EMBL" id="CP003985">
    <property type="protein sequence ID" value="AGF77128.1"/>
    <property type="molecule type" value="Genomic_DNA"/>
</dbReference>
<feature type="signal peptide" evidence="1">
    <location>
        <begin position="1"/>
        <end position="24"/>
    </location>
</feature>
<name>M1P0T3_DESSD</name>
<dbReference type="PROSITE" id="PS51257">
    <property type="entry name" value="PROKAR_LIPOPROTEIN"/>
    <property type="match status" value="1"/>
</dbReference>
<dbReference type="Proteomes" id="UP000011721">
    <property type="component" value="Chromosome"/>
</dbReference>
<feature type="chain" id="PRO_5004016031" description="DUF4412 domain-containing protein" evidence="1">
    <location>
        <begin position="25"/>
        <end position="252"/>
    </location>
</feature>
<keyword evidence="1" id="KW-0732">Signal</keyword>
<gene>
    <name evidence="2" type="ordered locus">UWK_00547</name>
</gene>
<proteinExistence type="predicted"/>
<organism evidence="2 3">
    <name type="scientific">Desulfocapsa sulfexigens (strain DSM 10523 / SB164P1)</name>
    <dbReference type="NCBI Taxonomy" id="1167006"/>
    <lineage>
        <taxon>Bacteria</taxon>
        <taxon>Pseudomonadati</taxon>
        <taxon>Thermodesulfobacteriota</taxon>
        <taxon>Desulfobulbia</taxon>
        <taxon>Desulfobulbales</taxon>
        <taxon>Desulfocapsaceae</taxon>
        <taxon>Desulfocapsa</taxon>
    </lineage>
</organism>
<evidence type="ECO:0008006" key="4">
    <source>
        <dbReference type="Google" id="ProtNLM"/>
    </source>
</evidence>